<name>A0ACB9MBW0_9MYRT</name>
<keyword evidence="2" id="KW-1185">Reference proteome</keyword>
<reference evidence="2" key="1">
    <citation type="journal article" date="2023" name="Front. Plant Sci.">
        <title>Chromosomal-level genome assembly of Melastoma candidum provides insights into trichome evolution.</title>
        <authorList>
            <person name="Zhong Y."/>
            <person name="Wu W."/>
            <person name="Sun C."/>
            <person name="Zou P."/>
            <person name="Liu Y."/>
            <person name="Dai S."/>
            <person name="Zhou R."/>
        </authorList>
    </citation>
    <scope>NUCLEOTIDE SEQUENCE [LARGE SCALE GENOMIC DNA]</scope>
</reference>
<accession>A0ACB9MBW0</accession>
<gene>
    <name evidence="1" type="ORF">MLD38_033671</name>
</gene>
<organism evidence="1 2">
    <name type="scientific">Melastoma candidum</name>
    <dbReference type="NCBI Taxonomy" id="119954"/>
    <lineage>
        <taxon>Eukaryota</taxon>
        <taxon>Viridiplantae</taxon>
        <taxon>Streptophyta</taxon>
        <taxon>Embryophyta</taxon>
        <taxon>Tracheophyta</taxon>
        <taxon>Spermatophyta</taxon>
        <taxon>Magnoliopsida</taxon>
        <taxon>eudicotyledons</taxon>
        <taxon>Gunneridae</taxon>
        <taxon>Pentapetalae</taxon>
        <taxon>rosids</taxon>
        <taxon>malvids</taxon>
        <taxon>Myrtales</taxon>
        <taxon>Melastomataceae</taxon>
        <taxon>Melastomatoideae</taxon>
        <taxon>Melastomateae</taxon>
        <taxon>Melastoma</taxon>
    </lineage>
</organism>
<dbReference type="Proteomes" id="UP001057402">
    <property type="component" value="Chromosome 10"/>
</dbReference>
<proteinExistence type="predicted"/>
<sequence length="147" mass="16368">MRAVSGELGFAFIAKWGLMGLFISIPNACLCSVCFSHIPPCPHHNTTHEILGLHSWVDSSSSRLVSSSLSFLCLLLLLPPPSHTPQQATRSPPFRFESDSPAMHALHKHRNDAVFPKTLLFFPCSSLFSIPSLPPRNNKTYQEKKEE</sequence>
<dbReference type="EMBL" id="CM042889">
    <property type="protein sequence ID" value="KAI4320165.1"/>
    <property type="molecule type" value="Genomic_DNA"/>
</dbReference>
<protein>
    <submittedName>
        <fullName evidence="1">Uncharacterized protein</fullName>
    </submittedName>
</protein>
<comment type="caution">
    <text evidence="1">The sequence shown here is derived from an EMBL/GenBank/DDBJ whole genome shotgun (WGS) entry which is preliminary data.</text>
</comment>
<evidence type="ECO:0000313" key="1">
    <source>
        <dbReference type="EMBL" id="KAI4320165.1"/>
    </source>
</evidence>
<evidence type="ECO:0000313" key="2">
    <source>
        <dbReference type="Proteomes" id="UP001057402"/>
    </source>
</evidence>